<organism evidence="2 3">
    <name type="scientific">Bodo saltans</name>
    <name type="common">Flagellated protozoan</name>
    <dbReference type="NCBI Taxonomy" id="75058"/>
    <lineage>
        <taxon>Eukaryota</taxon>
        <taxon>Discoba</taxon>
        <taxon>Euglenozoa</taxon>
        <taxon>Kinetoplastea</taxon>
        <taxon>Metakinetoplastina</taxon>
        <taxon>Eubodonida</taxon>
        <taxon>Bodonidae</taxon>
        <taxon>Bodo</taxon>
    </lineage>
</organism>
<feature type="compositionally biased region" description="Gly residues" evidence="1">
    <location>
        <begin position="295"/>
        <end position="307"/>
    </location>
</feature>
<accession>A0A0S4JLY8</accession>
<dbReference type="AlphaFoldDB" id="A0A0S4JLY8"/>
<feature type="region of interest" description="Disordered" evidence="1">
    <location>
        <begin position="23"/>
        <end position="46"/>
    </location>
</feature>
<dbReference type="Proteomes" id="UP000051952">
    <property type="component" value="Unassembled WGS sequence"/>
</dbReference>
<dbReference type="EMBL" id="CYKH01002052">
    <property type="protein sequence ID" value="CUG92528.1"/>
    <property type="molecule type" value="Genomic_DNA"/>
</dbReference>
<evidence type="ECO:0000313" key="2">
    <source>
        <dbReference type="EMBL" id="CUG92528.1"/>
    </source>
</evidence>
<protein>
    <submittedName>
        <fullName evidence="2">Uncharacterized protein</fullName>
    </submittedName>
</protein>
<sequence>MSRQFLAEAAPLLPSEVEALWRESQHDQTRSKTRRRMGEQAQCLSRAAPASETLGCHCAEWMMAEDGKLGHGEWMMTPKKRAAATLQNNDHEGAKPSDELFEFMLSIDGGPTNDSLRLHQEDQPSQLPAASSSKQHYYDADAAATIETSINHSICHPIEEEAPMSSGSTGCNDQGDGVVAKPDSLVGIAYVVEAPDDDEDGMTRWNASHSLQAFNRSPAAFDGFSVAFFGSSRPGSMRYLNSHRSMGSSESSMRSPGGDGDPGSHLCEAGNNGGYHHRFPFVLPRQRSTSNGTVSGSGGGGGVGSGGAFANFTYQETSALSA</sequence>
<evidence type="ECO:0000313" key="3">
    <source>
        <dbReference type="Proteomes" id="UP000051952"/>
    </source>
</evidence>
<keyword evidence="3" id="KW-1185">Reference proteome</keyword>
<proteinExistence type="predicted"/>
<feature type="region of interest" description="Disordered" evidence="1">
    <location>
        <begin position="111"/>
        <end position="134"/>
    </location>
</feature>
<name>A0A0S4JLY8_BODSA</name>
<feature type="compositionally biased region" description="Low complexity" evidence="1">
    <location>
        <begin position="243"/>
        <end position="255"/>
    </location>
</feature>
<dbReference type="VEuPathDB" id="TriTrypDB:BSAL_37870c"/>
<feature type="region of interest" description="Disordered" evidence="1">
    <location>
        <begin position="243"/>
        <end position="270"/>
    </location>
</feature>
<evidence type="ECO:0000256" key="1">
    <source>
        <dbReference type="SAM" id="MobiDB-lite"/>
    </source>
</evidence>
<reference evidence="3" key="1">
    <citation type="submission" date="2015-09" db="EMBL/GenBank/DDBJ databases">
        <authorList>
            <consortium name="Pathogen Informatics"/>
        </authorList>
    </citation>
    <scope>NUCLEOTIDE SEQUENCE [LARGE SCALE GENOMIC DNA]</scope>
    <source>
        <strain evidence="3">Lake Konstanz</strain>
    </source>
</reference>
<gene>
    <name evidence="2" type="ORF">BSAL_37870c</name>
</gene>
<feature type="compositionally biased region" description="Polar residues" evidence="1">
    <location>
        <begin position="123"/>
        <end position="134"/>
    </location>
</feature>
<feature type="region of interest" description="Disordered" evidence="1">
    <location>
        <begin position="286"/>
        <end position="307"/>
    </location>
</feature>